<evidence type="ECO:0000313" key="6">
    <source>
        <dbReference type="EMBL" id="RUS24949.1"/>
    </source>
</evidence>
<dbReference type="EMBL" id="RBNJ01014473">
    <property type="protein sequence ID" value="RUS24949.1"/>
    <property type="molecule type" value="Genomic_DNA"/>
</dbReference>
<accession>A0A433Q5A0</accession>
<keyword evidence="7" id="KW-1185">Reference proteome</keyword>
<dbReference type="AlphaFoldDB" id="A0A433Q5A0"/>
<dbReference type="Pfam" id="PF12656">
    <property type="entry name" value="G-patch_2"/>
    <property type="match status" value="1"/>
</dbReference>
<evidence type="ECO:0000259" key="5">
    <source>
        <dbReference type="PROSITE" id="PS50174"/>
    </source>
</evidence>
<comment type="subcellular location">
    <subcellularLocation>
        <location evidence="1">Nucleus</location>
    </subcellularLocation>
</comment>
<feature type="region of interest" description="Disordered" evidence="4">
    <location>
        <begin position="1"/>
        <end position="35"/>
    </location>
</feature>
<dbReference type="Proteomes" id="UP000274822">
    <property type="component" value="Unassembled WGS sequence"/>
</dbReference>
<dbReference type="GO" id="GO:0005681">
    <property type="term" value="C:spliceosomal complex"/>
    <property type="evidence" value="ECO:0007669"/>
    <property type="project" value="TreeGrafter"/>
</dbReference>
<feature type="domain" description="G-patch" evidence="5">
    <location>
        <begin position="261"/>
        <end position="299"/>
    </location>
</feature>
<dbReference type="PANTHER" id="PTHR15818:SF2">
    <property type="entry name" value="G-PATCH DOMAIN AND KOW MOTIFS-CONTAINING PROTEIN"/>
    <property type="match status" value="1"/>
</dbReference>
<dbReference type="GO" id="GO:0000398">
    <property type="term" value="P:mRNA splicing, via spliceosome"/>
    <property type="evidence" value="ECO:0007669"/>
    <property type="project" value="InterPro"/>
</dbReference>
<keyword evidence="3" id="KW-0539">Nucleus</keyword>
<evidence type="ECO:0000313" key="7">
    <source>
        <dbReference type="Proteomes" id="UP000274822"/>
    </source>
</evidence>
<comment type="caution">
    <text evidence="6">The sequence shown here is derived from an EMBL/GenBank/DDBJ whole genome shotgun (WGS) entry which is preliminary data.</text>
</comment>
<gene>
    <name evidence="6" type="ORF">BC938DRAFT_472839</name>
</gene>
<dbReference type="PROSITE" id="PS50174">
    <property type="entry name" value="G_PATCH"/>
    <property type="match status" value="1"/>
</dbReference>
<evidence type="ECO:0000256" key="3">
    <source>
        <dbReference type="ARBA" id="ARBA00023242"/>
    </source>
</evidence>
<dbReference type="InterPro" id="IPR026822">
    <property type="entry name" value="Spp2/MOS2_G-patch"/>
</dbReference>
<name>A0A433Q5A0_9FUNG</name>
<comment type="similarity">
    <text evidence="2">Belongs to the SPP2 family.</text>
</comment>
<evidence type="ECO:0000256" key="4">
    <source>
        <dbReference type="SAM" id="MobiDB-lite"/>
    </source>
</evidence>
<dbReference type="GO" id="GO:0003676">
    <property type="term" value="F:nucleic acid binding"/>
    <property type="evidence" value="ECO:0007669"/>
    <property type="project" value="InterPro"/>
</dbReference>
<sequence>MSFGAVKPKTPLDNPTQPTKKQRRMGDDDDNDREEERKVEMVLGFEDNVIQGYARLHGTWSFLLSCGWIFSEFCVFRIWPTSNFPIFVVFHDIHQFRLTPKEKPKTLVIPSLPNRDWRDISRKKQAIYMPTHERDEAGAAAPEILGSTVTTYGLQLTKKLEQTQSAEVAATASEADDDTVARMDDVLIKAEDEMDVDPDKALEKKALEAIVAEATGEGNLTDEGPQLVIPSVPLDSAEACRQDVANRPDEATMEDYENVPVEIFGAALLRGMGWKDGQAVGRNKNAYVFLTGAHIRHPVHRLPDQCSSTYNSDHMNEYLSSSPTSRT</sequence>
<evidence type="ECO:0000256" key="2">
    <source>
        <dbReference type="ARBA" id="ARBA00008576"/>
    </source>
</evidence>
<proteinExistence type="inferred from homology"/>
<dbReference type="InterPro" id="IPR045166">
    <property type="entry name" value="Spp2-like"/>
</dbReference>
<dbReference type="PANTHER" id="PTHR15818">
    <property type="entry name" value="G PATCH AND KOW-CONTAINING"/>
    <property type="match status" value="1"/>
</dbReference>
<evidence type="ECO:0000256" key="1">
    <source>
        <dbReference type="ARBA" id="ARBA00004123"/>
    </source>
</evidence>
<organism evidence="6 7">
    <name type="scientific">Jimgerdemannia flammicorona</name>
    <dbReference type="NCBI Taxonomy" id="994334"/>
    <lineage>
        <taxon>Eukaryota</taxon>
        <taxon>Fungi</taxon>
        <taxon>Fungi incertae sedis</taxon>
        <taxon>Mucoromycota</taxon>
        <taxon>Mucoromycotina</taxon>
        <taxon>Endogonomycetes</taxon>
        <taxon>Endogonales</taxon>
        <taxon>Endogonaceae</taxon>
        <taxon>Jimgerdemannia</taxon>
    </lineage>
</organism>
<reference evidence="6 7" key="1">
    <citation type="journal article" date="2018" name="New Phytol.">
        <title>Phylogenomics of Endogonaceae and evolution of mycorrhizas within Mucoromycota.</title>
        <authorList>
            <person name="Chang Y."/>
            <person name="Desiro A."/>
            <person name="Na H."/>
            <person name="Sandor L."/>
            <person name="Lipzen A."/>
            <person name="Clum A."/>
            <person name="Barry K."/>
            <person name="Grigoriev I.V."/>
            <person name="Martin F.M."/>
            <person name="Stajich J.E."/>
            <person name="Smith M.E."/>
            <person name="Bonito G."/>
            <person name="Spatafora J.W."/>
        </authorList>
    </citation>
    <scope>NUCLEOTIDE SEQUENCE [LARGE SCALE GENOMIC DNA]</scope>
    <source>
        <strain evidence="6 7">AD002</strain>
    </source>
</reference>
<protein>
    <submittedName>
        <fullName evidence="6">DExH-box splicing factor binding site-domain-containing protein</fullName>
    </submittedName>
</protein>
<dbReference type="InterPro" id="IPR000467">
    <property type="entry name" value="G_patch_dom"/>
</dbReference>